<accession>A0A0F8Y3H9</accession>
<dbReference type="SUPFAM" id="SSF55781">
    <property type="entry name" value="GAF domain-like"/>
    <property type="match status" value="1"/>
</dbReference>
<proteinExistence type="predicted"/>
<dbReference type="InterPro" id="IPR003018">
    <property type="entry name" value="GAF"/>
</dbReference>
<dbReference type="SMART" id="SM00065">
    <property type="entry name" value="GAF"/>
    <property type="match status" value="1"/>
</dbReference>
<gene>
    <name evidence="2" type="ORF">LCGC14_2946950</name>
</gene>
<dbReference type="AlphaFoldDB" id="A0A0F8Y3H9"/>
<feature type="non-terminal residue" evidence="2">
    <location>
        <position position="375"/>
    </location>
</feature>
<sequence>ISACETKKMPVVYVSFNCSPQTIVNTYAGLMSARRFRLVDCFSSGKGNNDEIFLEFFKSRGNKKGYKAIQVKNLTDPGELQEVLTGIGSTKGKNARYVFDSLTGMLDLWRDEDVALRFFGHLCPRLYDLSTVAYWLLEKGAHPDRFVAKLRHITQVVIEVAVLRGTRTLTLRKAVNRRSPDVGVPRWFTVDDGHVVIDAESREDRELGLLTRMGETLGTALEPTCFFEQTMEVLASELGMVRGTIVLLDRTANKLRIAAAHGLSAAEQARGEYAVGEGVTGHVVKTGLPEVIPDITQDPRFLDRTATRRMDSARPIAFICVPIKVDDEVVGALSIDRPYAVEATLDKDLRLLSIVASIISQVLNINRLIQVEKEE</sequence>
<feature type="non-terminal residue" evidence="2">
    <location>
        <position position="1"/>
    </location>
</feature>
<evidence type="ECO:0000259" key="1">
    <source>
        <dbReference type="SMART" id="SM00065"/>
    </source>
</evidence>
<reference evidence="2" key="1">
    <citation type="journal article" date="2015" name="Nature">
        <title>Complex archaea that bridge the gap between prokaryotes and eukaryotes.</title>
        <authorList>
            <person name="Spang A."/>
            <person name="Saw J.H."/>
            <person name="Jorgensen S.L."/>
            <person name="Zaremba-Niedzwiedzka K."/>
            <person name="Martijn J."/>
            <person name="Lind A.E."/>
            <person name="van Eijk R."/>
            <person name="Schleper C."/>
            <person name="Guy L."/>
            <person name="Ettema T.J."/>
        </authorList>
    </citation>
    <scope>NUCLEOTIDE SEQUENCE</scope>
</reference>
<comment type="caution">
    <text evidence="2">The sequence shown here is derived from an EMBL/GenBank/DDBJ whole genome shotgun (WGS) entry which is preliminary data.</text>
</comment>
<protein>
    <recommendedName>
        <fullName evidence="1">GAF domain-containing protein</fullName>
    </recommendedName>
</protein>
<dbReference type="InterPro" id="IPR027417">
    <property type="entry name" value="P-loop_NTPase"/>
</dbReference>
<organism evidence="2">
    <name type="scientific">marine sediment metagenome</name>
    <dbReference type="NCBI Taxonomy" id="412755"/>
    <lineage>
        <taxon>unclassified sequences</taxon>
        <taxon>metagenomes</taxon>
        <taxon>ecological metagenomes</taxon>
    </lineage>
</organism>
<dbReference type="Pfam" id="PF01590">
    <property type="entry name" value="GAF"/>
    <property type="match status" value="1"/>
</dbReference>
<dbReference type="EMBL" id="LAZR01059270">
    <property type="protein sequence ID" value="KKK68150.1"/>
    <property type="molecule type" value="Genomic_DNA"/>
</dbReference>
<dbReference type="Gene3D" id="3.30.450.40">
    <property type="match status" value="1"/>
</dbReference>
<feature type="domain" description="GAF" evidence="1">
    <location>
        <begin position="222"/>
        <end position="373"/>
    </location>
</feature>
<name>A0A0F8Y3H9_9ZZZZ</name>
<dbReference type="InterPro" id="IPR029016">
    <property type="entry name" value="GAF-like_dom_sf"/>
</dbReference>
<evidence type="ECO:0000313" key="2">
    <source>
        <dbReference type="EMBL" id="KKK68150.1"/>
    </source>
</evidence>
<dbReference type="Gene3D" id="3.40.50.300">
    <property type="entry name" value="P-loop containing nucleotide triphosphate hydrolases"/>
    <property type="match status" value="1"/>
</dbReference>